<dbReference type="Proteomes" id="UP001163726">
    <property type="component" value="Chromosome"/>
</dbReference>
<evidence type="ECO:0000256" key="12">
    <source>
        <dbReference type="ARBA" id="ARBA00031184"/>
    </source>
</evidence>
<dbReference type="InterPro" id="IPR001431">
    <property type="entry name" value="Pept_M16_Zn_BS"/>
</dbReference>
<dbReference type="InterPro" id="IPR032632">
    <property type="entry name" value="Peptidase_M16_M"/>
</dbReference>
<dbReference type="InterPro" id="IPR054734">
    <property type="entry name" value="PqqF-like_C_4"/>
</dbReference>
<feature type="signal peptide" evidence="15">
    <location>
        <begin position="1"/>
        <end position="22"/>
    </location>
</feature>
<comment type="function">
    <text evidence="2">Endopeptidase that degrades small peptides of less than 7 kDa, such as glucagon and insulin.</text>
</comment>
<evidence type="ECO:0000256" key="1">
    <source>
        <dbReference type="ARBA" id="ARBA00001947"/>
    </source>
</evidence>
<dbReference type="SUPFAM" id="SSF63411">
    <property type="entry name" value="LuxS/MPP-like metallohydrolase"/>
    <property type="match status" value="4"/>
</dbReference>
<evidence type="ECO:0000259" key="19">
    <source>
        <dbReference type="Pfam" id="PF22456"/>
    </source>
</evidence>
<comment type="similarity">
    <text evidence="3 14">Belongs to the peptidase M16 family.</text>
</comment>
<evidence type="ECO:0000256" key="10">
    <source>
        <dbReference type="ARBA" id="ARBA00023049"/>
    </source>
</evidence>
<dbReference type="PROSITE" id="PS00143">
    <property type="entry name" value="INSULINASE"/>
    <property type="match status" value="1"/>
</dbReference>
<proteinExistence type="inferred from homology"/>
<evidence type="ECO:0000256" key="9">
    <source>
        <dbReference type="ARBA" id="ARBA00022833"/>
    </source>
</evidence>
<keyword evidence="8" id="KW-0378">Hydrolase</keyword>
<dbReference type="EMBL" id="CP109965">
    <property type="protein sequence ID" value="WAJ70075.1"/>
    <property type="molecule type" value="Genomic_DNA"/>
</dbReference>
<evidence type="ECO:0000313" key="21">
    <source>
        <dbReference type="Proteomes" id="UP001163726"/>
    </source>
</evidence>
<evidence type="ECO:0000256" key="14">
    <source>
        <dbReference type="RuleBase" id="RU004447"/>
    </source>
</evidence>
<feature type="chain" id="PRO_5046133289" description="Protease 3" evidence="15">
    <location>
        <begin position="23"/>
        <end position="938"/>
    </location>
</feature>
<dbReference type="PROSITE" id="PS51257">
    <property type="entry name" value="PROKAR_LIPOPROTEIN"/>
    <property type="match status" value="1"/>
</dbReference>
<keyword evidence="15" id="KW-0732">Signal</keyword>
<evidence type="ECO:0000256" key="15">
    <source>
        <dbReference type="SAM" id="SignalP"/>
    </source>
</evidence>
<gene>
    <name evidence="20" type="ORF">OLW01_13160</name>
</gene>
<keyword evidence="7" id="KW-0479">Metal-binding</keyword>
<evidence type="ECO:0000256" key="7">
    <source>
        <dbReference type="ARBA" id="ARBA00022723"/>
    </source>
</evidence>
<name>A0ABY7ANQ8_9ALTE</name>
<comment type="cofactor">
    <cofactor evidence="1">
        <name>Zn(2+)</name>
        <dbReference type="ChEBI" id="CHEBI:29105"/>
    </cofactor>
</comment>
<keyword evidence="9" id="KW-0862">Zinc</keyword>
<dbReference type="PANTHER" id="PTHR43690">
    <property type="entry name" value="NARDILYSIN"/>
    <property type="match status" value="1"/>
</dbReference>
<evidence type="ECO:0000256" key="6">
    <source>
        <dbReference type="ARBA" id="ARBA00022670"/>
    </source>
</evidence>
<accession>A0ABY7ANQ8</accession>
<dbReference type="InterPro" id="IPR007863">
    <property type="entry name" value="Peptidase_M16_C"/>
</dbReference>
<reference evidence="20" key="1">
    <citation type="submission" date="2022-10" db="EMBL/GenBank/DDBJ databases">
        <title>Catenovulum adriacola sp. nov. isolated in the Harbour of Susak.</title>
        <authorList>
            <person name="Schoch T."/>
            <person name="Reich S.J."/>
            <person name="Stoeferle S."/>
            <person name="Flaiz M."/>
            <person name="Kazda M."/>
            <person name="Riedel C.U."/>
            <person name="Duerre P."/>
        </authorList>
    </citation>
    <scope>NUCLEOTIDE SEQUENCE</scope>
    <source>
        <strain evidence="20">TS8</strain>
    </source>
</reference>
<evidence type="ECO:0000256" key="5">
    <source>
        <dbReference type="ARBA" id="ARBA00017565"/>
    </source>
</evidence>
<feature type="domain" description="Peptidase M16 N-terminal" evidence="16">
    <location>
        <begin position="61"/>
        <end position="179"/>
    </location>
</feature>
<protein>
    <recommendedName>
        <fullName evidence="5">Protease 3</fullName>
        <ecNumber evidence="4">3.4.24.55</ecNumber>
    </recommendedName>
    <alternativeName>
        <fullName evidence="13">Pitrilysin</fullName>
    </alternativeName>
    <alternativeName>
        <fullName evidence="12">Protease III</fullName>
    </alternativeName>
    <alternativeName>
        <fullName evidence="11">Protease pi</fullName>
    </alternativeName>
</protein>
<dbReference type="RefSeq" id="WP_268074375.1">
    <property type="nucleotide sequence ID" value="NZ_CP109965.1"/>
</dbReference>
<evidence type="ECO:0000256" key="13">
    <source>
        <dbReference type="ARBA" id="ARBA00033450"/>
    </source>
</evidence>
<keyword evidence="21" id="KW-1185">Reference proteome</keyword>
<feature type="domain" description="Coenzyme PQQ synthesis protein F-like C-terminal lobe" evidence="19">
    <location>
        <begin position="786"/>
        <end position="882"/>
    </location>
</feature>
<dbReference type="InterPro" id="IPR011765">
    <property type="entry name" value="Pept_M16_N"/>
</dbReference>
<dbReference type="Pfam" id="PF16187">
    <property type="entry name" value="Peptidase_M16_M"/>
    <property type="match status" value="1"/>
</dbReference>
<evidence type="ECO:0000259" key="16">
    <source>
        <dbReference type="Pfam" id="PF00675"/>
    </source>
</evidence>
<dbReference type="Pfam" id="PF05193">
    <property type="entry name" value="Peptidase_M16_C"/>
    <property type="match status" value="1"/>
</dbReference>
<dbReference type="PANTHER" id="PTHR43690:SF18">
    <property type="entry name" value="INSULIN-DEGRADING ENZYME-RELATED"/>
    <property type="match status" value="1"/>
</dbReference>
<dbReference type="InterPro" id="IPR050626">
    <property type="entry name" value="Peptidase_M16"/>
</dbReference>
<evidence type="ECO:0000256" key="3">
    <source>
        <dbReference type="ARBA" id="ARBA00007261"/>
    </source>
</evidence>
<evidence type="ECO:0000256" key="8">
    <source>
        <dbReference type="ARBA" id="ARBA00022801"/>
    </source>
</evidence>
<feature type="domain" description="Peptidase M16 C-terminal" evidence="17">
    <location>
        <begin position="222"/>
        <end position="401"/>
    </location>
</feature>
<evidence type="ECO:0000259" key="18">
    <source>
        <dbReference type="Pfam" id="PF16187"/>
    </source>
</evidence>
<evidence type="ECO:0000313" key="20">
    <source>
        <dbReference type="EMBL" id="WAJ70075.1"/>
    </source>
</evidence>
<sequence>MLFKTFRLFITISAVLMMGSCATNSSPKSQMATTDEQDVEIRSNEIDNRAYQYLTLGNGMKVVLISDPDSEQTVASLAVGVGSNQNPESLPGLAHFLEHMLFLGTEKYPEPSGFFKFVESRGGFTNAYTSGDHTNYYFSVNQEYFDSALDRFSDYFKNPTFDPNYVDKERTAVDNEWTKGRGEDGWILRRVRGETGNPQHPLSQMSVGNLETLTDTPKATLLDEMKAFYQRYYSANIMNLVIAGKPSLAELEALAKKHFSSIENKKIKRPQVEVSGLLSKQINQHIYYQPQKEQKLLLIEFPVTDNSQQWRKKANEYLSYLLSSEEPNTLGEYLRKQGLAVSSSVNLDEDFYGSDGFVQFRVQLTDKGIEQQNHIIAATISYLKLLREQGVQAKYYEELKALSVDAFNTRSKSQLVHTASYFTRMLFDIPPAHLLDASATFADFDAQAIGELMDQLTVENMRLWHIYPSVKVDTDIPYYLGQYAQKPIAESEQQLWKKLAADIPLNLPEINDLFNPELDVNVPVVLTEPTAIVKENGIEAYLTHSPDYQTNKGWLELIINTDIGDRDGQYKVAASVFKNMFEQHVIALIDKAGRAGTYVDVLPYSGGSLRIRMRGKSGNQSLLAQRMMQQLAEFEPSQALFKQTLLQYQESLRNKAKQTPAQQANRLLIQLMYQTLTDEQLLQASRYVSLDMIKQYQQDLLKRNHILVFAYGAYTQQTVKQVVTNIQTHLAAERQVIPRYRRALIDVVAGEKLAYQQKVEHSDQAVMNAYIYPEKSVKVNQILKLINAQFRSEFFRQLRTEEQLGYQVSSMSFSLTDQPTFLMLVQSNNASADELKIRFDQFREDYKAILAKLSVEEFEQIKQSLLAEYKQKPNNLVEEATPYFNDFVDDKMDFNSKQKAIAALESVQLEDLMPVYNKMLLGQQQMELLIQLRGKGLK</sequence>
<dbReference type="Pfam" id="PF22456">
    <property type="entry name" value="PqqF-like_C_4"/>
    <property type="match status" value="1"/>
</dbReference>
<evidence type="ECO:0000256" key="2">
    <source>
        <dbReference type="ARBA" id="ARBA00002184"/>
    </source>
</evidence>
<feature type="domain" description="Peptidase M16 middle/third" evidence="18">
    <location>
        <begin position="407"/>
        <end position="683"/>
    </location>
</feature>
<dbReference type="Gene3D" id="3.30.830.10">
    <property type="entry name" value="Metalloenzyme, LuxS/M16 peptidase-like"/>
    <property type="match status" value="4"/>
</dbReference>
<dbReference type="EC" id="3.4.24.55" evidence="4"/>
<evidence type="ECO:0000259" key="17">
    <source>
        <dbReference type="Pfam" id="PF05193"/>
    </source>
</evidence>
<organism evidence="20 21">
    <name type="scientific">Catenovulum adriaticum</name>
    <dbReference type="NCBI Taxonomy" id="2984846"/>
    <lineage>
        <taxon>Bacteria</taxon>
        <taxon>Pseudomonadati</taxon>
        <taxon>Pseudomonadota</taxon>
        <taxon>Gammaproteobacteria</taxon>
        <taxon>Alteromonadales</taxon>
        <taxon>Alteromonadaceae</taxon>
        <taxon>Catenovulum</taxon>
    </lineage>
</organism>
<evidence type="ECO:0000256" key="11">
    <source>
        <dbReference type="ARBA" id="ARBA00029597"/>
    </source>
</evidence>
<keyword evidence="10" id="KW-0482">Metalloprotease</keyword>
<keyword evidence="6" id="KW-0645">Protease</keyword>
<evidence type="ECO:0000256" key="4">
    <source>
        <dbReference type="ARBA" id="ARBA00012449"/>
    </source>
</evidence>
<dbReference type="InterPro" id="IPR011249">
    <property type="entry name" value="Metalloenz_LuxS/M16"/>
</dbReference>
<dbReference type="Pfam" id="PF00675">
    <property type="entry name" value="Peptidase_M16"/>
    <property type="match status" value="1"/>
</dbReference>